<evidence type="ECO:0000259" key="1">
    <source>
        <dbReference type="Pfam" id="PF14111"/>
    </source>
</evidence>
<name>A0AAV2EXZ0_9ROSI</name>
<protein>
    <recommendedName>
        <fullName evidence="1">DUF4283 domain-containing protein</fullName>
    </recommendedName>
</protein>
<dbReference type="Pfam" id="PF14111">
    <property type="entry name" value="DUF4283"/>
    <property type="match status" value="1"/>
</dbReference>
<dbReference type="EMBL" id="OZ034818">
    <property type="protein sequence ID" value="CAL1390754.1"/>
    <property type="molecule type" value="Genomic_DNA"/>
</dbReference>
<evidence type="ECO:0000313" key="2">
    <source>
        <dbReference type="EMBL" id="CAL1390754.1"/>
    </source>
</evidence>
<dbReference type="AlphaFoldDB" id="A0AAV2EXZ0"/>
<proteinExistence type="predicted"/>
<dbReference type="InterPro" id="IPR025558">
    <property type="entry name" value="DUF4283"/>
</dbReference>
<feature type="domain" description="DUF4283" evidence="1">
    <location>
        <begin position="26"/>
        <end position="94"/>
    </location>
</feature>
<keyword evidence="3" id="KW-1185">Reference proteome</keyword>
<dbReference type="Proteomes" id="UP001497516">
    <property type="component" value="Chromosome 5"/>
</dbReference>
<gene>
    <name evidence="2" type="ORF">LTRI10_LOCUS31516</name>
</gene>
<sequence>MAHVSEDQVVQFSLGEVQSNKFRATRTLLGRLFTTDQFTMVELRDALRSAWQIKGLLKVSKTQHDLFEITMPNEEAKKWALNRSPWVIKDRLLTFALLDVIDYQGNL</sequence>
<reference evidence="2 3" key="1">
    <citation type="submission" date="2024-04" db="EMBL/GenBank/DDBJ databases">
        <authorList>
            <person name="Fracassetti M."/>
        </authorList>
    </citation>
    <scope>NUCLEOTIDE SEQUENCE [LARGE SCALE GENOMIC DNA]</scope>
</reference>
<organism evidence="2 3">
    <name type="scientific">Linum trigynum</name>
    <dbReference type="NCBI Taxonomy" id="586398"/>
    <lineage>
        <taxon>Eukaryota</taxon>
        <taxon>Viridiplantae</taxon>
        <taxon>Streptophyta</taxon>
        <taxon>Embryophyta</taxon>
        <taxon>Tracheophyta</taxon>
        <taxon>Spermatophyta</taxon>
        <taxon>Magnoliopsida</taxon>
        <taxon>eudicotyledons</taxon>
        <taxon>Gunneridae</taxon>
        <taxon>Pentapetalae</taxon>
        <taxon>rosids</taxon>
        <taxon>fabids</taxon>
        <taxon>Malpighiales</taxon>
        <taxon>Linaceae</taxon>
        <taxon>Linum</taxon>
    </lineage>
</organism>
<accession>A0AAV2EXZ0</accession>
<evidence type="ECO:0000313" key="3">
    <source>
        <dbReference type="Proteomes" id="UP001497516"/>
    </source>
</evidence>